<proteinExistence type="predicted"/>
<keyword evidence="3" id="KW-1185">Reference proteome</keyword>
<dbReference type="HOGENOM" id="CLU_350383_0_0_1"/>
<feature type="compositionally biased region" description="Low complexity" evidence="1">
    <location>
        <begin position="764"/>
        <end position="779"/>
    </location>
</feature>
<reference evidence="3" key="1">
    <citation type="journal article" date="2013" name="Nature">
        <title>Pan genome of the phytoplankton Emiliania underpins its global distribution.</title>
        <authorList>
            <person name="Read B.A."/>
            <person name="Kegel J."/>
            <person name="Klute M.J."/>
            <person name="Kuo A."/>
            <person name="Lefebvre S.C."/>
            <person name="Maumus F."/>
            <person name="Mayer C."/>
            <person name="Miller J."/>
            <person name="Monier A."/>
            <person name="Salamov A."/>
            <person name="Young J."/>
            <person name="Aguilar M."/>
            <person name="Claverie J.M."/>
            <person name="Frickenhaus S."/>
            <person name="Gonzalez K."/>
            <person name="Herman E.K."/>
            <person name="Lin Y.C."/>
            <person name="Napier J."/>
            <person name="Ogata H."/>
            <person name="Sarno A.F."/>
            <person name="Shmutz J."/>
            <person name="Schroeder D."/>
            <person name="de Vargas C."/>
            <person name="Verret F."/>
            <person name="von Dassow P."/>
            <person name="Valentin K."/>
            <person name="Van de Peer Y."/>
            <person name="Wheeler G."/>
            <person name="Dacks J.B."/>
            <person name="Delwiche C.F."/>
            <person name="Dyhrman S.T."/>
            <person name="Glockner G."/>
            <person name="John U."/>
            <person name="Richards T."/>
            <person name="Worden A.Z."/>
            <person name="Zhang X."/>
            <person name="Grigoriev I.V."/>
            <person name="Allen A.E."/>
            <person name="Bidle K."/>
            <person name="Borodovsky M."/>
            <person name="Bowler C."/>
            <person name="Brownlee C."/>
            <person name="Cock J.M."/>
            <person name="Elias M."/>
            <person name="Gladyshev V.N."/>
            <person name="Groth M."/>
            <person name="Guda C."/>
            <person name="Hadaegh A."/>
            <person name="Iglesias-Rodriguez M.D."/>
            <person name="Jenkins J."/>
            <person name="Jones B.M."/>
            <person name="Lawson T."/>
            <person name="Leese F."/>
            <person name="Lindquist E."/>
            <person name="Lobanov A."/>
            <person name="Lomsadze A."/>
            <person name="Malik S.B."/>
            <person name="Marsh M.E."/>
            <person name="Mackinder L."/>
            <person name="Mock T."/>
            <person name="Mueller-Roeber B."/>
            <person name="Pagarete A."/>
            <person name="Parker M."/>
            <person name="Probert I."/>
            <person name="Quesneville H."/>
            <person name="Raines C."/>
            <person name="Rensing S.A."/>
            <person name="Riano-Pachon D.M."/>
            <person name="Richier S."/>
            <person name="Rokitta S."/>
            <person name="Shiraiwa Y."/>
            <person name="Soanes D.M."/>
            <person name="van der Giezen M."/>
            <person name="Wahlund T.M."/>
            <person name="Williams B."/>
            <person name="Wilson W."/>
            <person name="Wolfe G."/>
            <person name="Wurch L.L."/>
        </authorList>
    </citation>
    <scope>NUCLEOTIDE SEQUENCE</scope>
</reference>
<dbReference type="SMART" id="SM00320">
    <property type="entry name" value="WD40"/>
    <property type="match status" value="2"/>
</dbReference>
<dbReference type="Gene3D" id="1.20.1270.10">
    <property type="match status" value="1"/>
</dbReference>
<dbReference type="InterPro" id="IPR029048">
    <property type="entry name" value="HSP70_C_sf"/>
</dbReference>
<dbReference type="Proteomes" id="UP000013827">
    <property type="component" value="Unassembled WGS sequence"/>
</dbReference>
<feature type="region of interest" description="Disordered" evidence="1">
    <location>
        <begin position="688"/>
        <end position="722"/>
    </location>
</feature>
<feature type="region of interest" description="Disordered" evidence="1">
    <location>
        <begin position="93"/>
        <end position="266"/>
    </location>
</feature>
<dbReference type="Pfam" id="PF14555">
    <property type="entry name" value="UBA_4"/>
    <property type="match status" value="1"/>
</dbReference>
<dbReference type="EnsemblProtists" id="EOD30159">
    <property type="protein sequence ID" value="EOD30159"/>
    <property type="gene ID" value="EMIHUDRAFT_449790"/>
</dbReference>
<evidence type="ECO:0000313" key="2">
    <source>
        <dbReference type="EnsemblProtists" id="EOD30159"/>
    </source>
</evidence>
<accession>A0A0D3K324</accession>
<dbReference type="RefSeq" id="XP_005782588.1">
    <property type="nucleotide sequence ID" value="XM_005782531.1"/>
</dbReference>
<dbReference type="SUPFAM" id="SSF100934">
    <property type="entry name" value="Heat shock protein 70kD (HSP70), C-terminal subdomain"/>
    <property type="match status" value="1"/>
</dbReference>
<organism evidence="2 3">
    <name type="scientific">Emiliania huxleyi (strain CCMP1516)</name>
    <dbReference type="NCBI Taxonomy" id="280463"/>
    <lineage>
        <taxon>Eukaryota</taxon>
        <taxon>Haptista</taxon>
        <taxon>Haptophyta</taxon>
        <taxon>Prymnesiophyceae</taxon>
        <taxon>Isochrysidales</taxon>
        <taxon>Noelaerhabdaceae</taxon>
        <taxon>Emiliania</taxon>
    </lineage>
</organism>
<dbReference type="SUPFAM" id="SSF50998">
    <property type="entry name" value="Quinoprotein alcohol dehydrogenase-like"/>
    <property type="match status" value="1"/>
</dbReference>
<dbReference type="KEGG" id="ehx:EMIHUDRAFT_449790"/>
<name>A0A0D3K324_EMIH1</name>
<dbReference type="Gene3D" id="2.130.10.10">
    <property type="entry name" value="YVTN repeat-like/Quinoprotein amine dehydrogenase"/>
    <property type="match status" value="1"/>
</dbReference>
<dbReference type="InterPro" id="IPR015943">
    <property type="entry name" value="WD40/YVTN_repeat-like_dom_sf"/>
</dbReference>
<dbReference type="InterPro" id="IPR011047">
    <property type="entry name" value="Quinoprotein_ADH-like_sf"/>
</dbReference>
<dbReference type="AlphaFoldDB" id="A0A0D3K324"/>
<feature type="compositionally biased region" description="Basic residues" evidence="1">
    <location>
        <begin position="745"/>
        <end position="756"/>
    </location>
</feature>
<dbReference type="PaxDb" id="2903-EOD30159"/>
<dbReference type="STRING" id="2903.R1FA74"/>
<sequence>MDEDAALAELCVLTGLEPSSARQLLAAAGNVELAASLYFDGSPGAVSDASDGEGAIFQIDDLEAPSIEEASVRQNGLDPLDLFAETDETLLIDSSRTAGGRRRRNSRRAGDSSDGEELPSGGRAKGKGKAKAAAAAGVQSSSATSDAIPVPAAGRRREKKALQSSRRREEGLPRAGSSPREGVVSLGGGSLSDGSDRSEQPRSGAAQGSRGGARCGPRGSASASPSVSPFHTPLAAEASPPPPLALETAPAPPRRRGGGGEEGSRCRAERAISRLLWDPTYDAVRAGLLVEWDSQQDRRSRRSGAAAWSARLPLDLWPMVLDGCLGRELCALAATCRDLHAAVGASHSLWAREHGRVLGEAPPPDLSTAAVRAVLRRAEARIAPWMAPPPLALLQYDGEGLLISADGGAETIYSMRDKLSTSLSAFSTEDEKSPLMALLTSLEDWLYEYGMDAEKSVYDSKYSEIMNKAGRSCKKVVRPPAPISSCVLLGESLAASASTDGAVRLWDPLRSSALQRQLLCARAGRILLLDIDSHAILSAVPPPAARSPIVAMAADDGRGFAASASLTAGQVHLWDVRLLPGPEAVGGSDLLRAGGGDLWMDLPPSARRALVGSMPLPVRGTTARQLHLDGSKLLVGIDGGVHCGTPFSCASQTVALYDMRALRGSSCSAPAARPLWEARVPGSATAGAEAAAVFGGPDSRRDRWRSAEKEAGLGGGPTDKKWRAKVRAARHADELLAEVEAEKRGKGKKGKKKKKGGGSGGAGPSQESEAPSEAAAAKPAKLDREGLIRLLETLHEERIRADAD</sequence>
<protein>
    <recommendedName>
        <fullName evidence="4">F-box domain-containing protein</fullName>
    </recommendedName>
</protein>
<evidence type="ECO:0000256" key="1">
    <source>
        <dbReference type="SAM" id="MobiDB-lite"/>
    </source>
</evidence>
<feature type="region of interest" description="Disordered" evidence="1">
    <location>
        <begin position="737"/>
        <end position="784"/>
    </location>
</feature>
<evidence type="ECO:0000313" key="3">
    <source>
        <dbReference type="Proteomes" id="UP000013827"/>
    </source>
</evidence>
<dbReference type="CDD" id="cd14273">
    <property type="entry name" value="UBA_TAP-C_like"/>
    <property type="match status" value="1"/>
</dbReference>
<evidence type="ECO:0008006" key="4">
    <source>
        <dbReference type="Google" id="ProtNLM"/>
    </source>
</evidence>
<dbReference type="GeneID" id="17275433"/>
<dbReference type="InterPro" id="IPR001680">
    <property type="entry name" value="WD40_rpt"/>
</dbReference>
<feature type="compositionally biased region" description="Basic and acidic residues" evidence="1">
    <location>
        <begin position="698"/>
        <end position="711"/>
    </location>
</feature>
<reference evidence="2" key="2">
    <citation type="submission" date="2024-10" db="UniProtKB">
        <authorList>
            <consortium name="EnsemblProtists"/>
        </authorList>
    </citation>
    <scope>IDENTIFICATION</scope>
</reference>